<sequence length="40" mass="4417">MKECPFFETFPGHFDGHPVALDTYPPWFGGCPDFSGIPDG</sequence>
<evidence type="ECO:0000313" key="1">
    <source>
        <dbReference type="EMBL" id="KKM82467.1"/>
    </source>
</evidence>
<protein>
    <submittedName>
        <fullName evidence="1">Uncharacterized protein</fullName>
    </submittedName>
</protein>
<dbReference type="EMBL" id="LAZR01007859">
    <property type="protein sequence ID" value="KKM82467.1"/>
    <property type="molecule type" value="Genomic_DNA"/>
</dbReference>
<organism evidence="1">
    <name type="scientific">marine sediment metagenome</name>
    <dbReference type="NCBI Taxonomy" id="412755"/>
    <lineage>
        <taxon>unclassified sequences</taxon>
        <taxon>metagenomes</taxon>
        <taxon>ecological metagenomes</taxon>
    </lineage>
</organism>
<comment type="caution">
    <text evidence="1">The sequence shown here is derived from an EMBL/GenBank/DDBJ whole genome shotgun (WGS) entry which is preliminary data.</text>
</comment>
<reference evidence="1" key="1">
    <citation type="journal article" date="2015" name="Nature">
        <title>Complex archaea that bridge the gap between prokaryotes and eukaryotes.</title>
        <authorList>
            <person name="Spang A."/>
            <person name="Saw J.H."/>
            <person name="Jorgensen S.L."/>
            <person name="Zaremba-Niedzwiedzka K."/>
            <person name="Martijn J."/>
            <person name="Lind A.E."/>
            <person name="van Eijk R."/>
            <person name="Schleper C."/>
            <person name="Guy L."/>
            <person name="Ettema T.J."/>
        </authorList>
    </citation>
    <scope>NUCLEOTIDE SEQUENCE</scope>
</reference>
<proteinExistence type="predicted"/>
<dbReference type="AlphaFoldDB" id="A0A0F9NM97"/>
<name>A0A0F9NM97_9ZZZZ</name>
<gene>
    <name evidence="1" type="ORF">LCGC14_1319260</name>
</gene>
<accession>A0A0F9NM97</accession>